<dbReference type="AlphaFoldDB" id="A0A0H3BJ37"/>
<dbReference type="Proteomes" id="UP000001202">
    <property type="component" value="Chromosome"/>
</dbReference>
<evidence type="ECO:0000256" key="3">
    <source>
        <dbReference type="ARBA" id="ARBA00023065"/>
    </source>
</evidence>
<gene>
    <name evidence="4" type="ordered locus">TPASS_0531</name>
</gene>
<keyword evidence="3" id="KW-0406">Ion transport</keyword>
<dbReference type="KEGG" id="tpp:TPASS_0531"/>
<accession>A0A0H3BJ37</accession>
<dbReference type="PATRIC" id="fig|455434.6.peg.529"/>
<comment type="similarity">
    <text evidence="1">Belongs to the V-ATPase F subunit family.</text>
</comment>
<dbReference type="InterPro" id="IPR008218">
    <property type="entry name" value="ATPase_V1-cplx_f_g_su"/>
</dbReference>
<dbReference type="EMBL" id="CP000805">
    <property type="protein sequence ID" value="ACD70953.1"/>
    <property type="molecule type" value="Genomic_DNA"/>
</dbReference>
<evidence type="ECO:0000313" key="4">
    <source>
        <dbReference type="EMBL" id="ACD70953.1"/>
    </source>
</evidence>
<dbReference type="SUPFAM" id="SSF159468">
    <property type="entry name" value="AtpF-like"/>
    <property type="match status" value="1"/>
</dbReference>
<evidence type="ECO:0000313" key="5">
    <source>
        <dbReference type="Proteomes" id="UP000001202"/>
    </source>
</evidence>
<dbReference type="Pfam" id="PF01990">
    <property type="entry name" value="ATP-synt_F"/>
    <property type="match status" value="1"/>
</dbReference>
<dbReference type="InterPro" id="IPR036906">
    <property type="entry name" value="ATPase_V1_fsu_sf"/>
</dbReference>
<name>A0A0H3BJ37_TREPS</name>
<sequence>MRLGCHQVTYCIIGEQELVLGFSLVGVHGFVVHSPEEAARAFSQVTRPPSGDRPAQVLILTQRAMSYLREEVRAWQMQGELPFVVEVPALHEQGNVRTSLRESIRQVIGAKV</sequence>
<proteinExistence type="inferred from homology"/>
<dbReference type="GO" id="GO:0046961">
    <property type="term" value="F:proton-transporting ATPase activity, rotational mechanism"/>
    <property type="evidence" value="ECO:0007669"/>
    <property type="project" value="InterPro"/>
</dbReference>
<keyword evidence="2" id="KW-0813">Transport</keyword>
<reference evidence="4 5" key="1">
    <citation type="journal article" date="2008" name="BMC Microbiol.">
        <title>Complete genome sequence of Treponema pallidum ssp. pallidum strain SS14 determined with oligonucleotide arrays.</title>
        <authorList>
            <person name="Matejkova P."/>
            <person name="Strouhal M."/>
            <person name="Smajs D."/>
            <person name="Norris S.J."/>
            <person name="Palzkill T."/>
            <person name="Petrosino J.F."/>
            <person name="Sodergren E."/>
            <person name="Norton J.E."/>
            <person name="Singh J."/>
            <person name="Richmond T.A."/>
            <person name="Molla M.N."/>
            <person name="Albert T.J."/>
            <person name="Weinstock G.M."/>
        </authorList>
    </citation>
    <scope>NUCLEOTIDE SEQUENCE [LARGE SCALE GENOMIC DNA]</scope>
    <source>
        <strain evidence="4 5">SS14</strain>
    </source>
</reference>
<evidence type="ECO:0000256" key="2">
    <source>
        <dbReference type="ARBA" id="ARBA00022448"/>
    </source>
</evidence>
<organism evidence="4 5">
    <name type="scientific">Treponema pallidum subsp. pallidum (strain SS14)</name>
    <dbReference type="NCBI Taxonomy" id="455434"/>
    <lineage>
        <taxon>Bacteria</taxon>
        <taxon>Pseudomonadati</taxon>
        <taxon>Spirochaetota</taxon>
        <taxon>Spirochaetia</taxon>
        <taxon>Spirochaetales</taxon>
        <taxon>Treponemataceae</taxon>
        <taxon>Treponema</taxon>
    </lineage>
</organism>
<dbReference type="Gene3D" id="3.40.50.10580">
    <property type="entry name" value="ATPase, V1 complex, subunit F"/>
    <property type="match status" value="1"/>
</dbReference>
<evidence type="ECO:0000256" key="1">
    <source>
        <dbReference type="ARBA" id="ARBA00010148"/>
    </source>
</evidence>
<protein>
    <submittedName>
        <fullName evidence="4">Possible V-type ATPase, subunit F</fullName>
    </submittedName>
</protein>